<feature type="region of interest" description="Disordered" evidence="8">
    <location>
        <begin position="228"/>
        <end position="247"/>
    </location>
</feature>
<name>A0A4Y9YNK7_9APHY</name>
<keyword evidence="4 7" id="KW-0256">Endoplasmic reticulum</keyword>
<feature type="compositionally biased region" description="Polar residues" evidence="8">
    <location>
        <begin position="501"/>
        <end position="526"/>
    </location>
</feature>
<keyword evidence="5 7" id="KW-0931">ER-Golgi transport</keyword>
<feature type="compositionally biased region" description="Pro residues" evidence="8">
    <location>
        <begin position="319"/>
        <end position="335"/>
    </location>
</feature>
<evidence type="ECO:0000256" key="8">
    <source>
        <dbReference type="SAM" id="MobiDB-lite"/>
    </source>
</evidence>
<protein>
    <recommendedName>
        <fullName evidence="7">Protein transport protein sec16</fullName>
    </recommendedName>
</protein>
<comment type="caution">
    <text evidence="11">The sequence shown here is derived from an EMBL/GenBank/DDBJ whole genome shotgun (WGS) entry which is preliminary data.</text>
</comment>
<dbReference type="EMBL" id="SEKV01000112">
    <property type="protein sequence ID" value="TFY64024.1"/>
    <property type="molecule type" value="Genomic_DNA"/>
</dbReference>
<dbReference type="PANTHER" id="PTHR13402">
    <property type="entry name" value="RGPR-RELATED"/>
    <property type="match status" value="1"/>
</dbReference>
<dbReference type="PANTHER" id="PTHR13402:SF6">
    <property type="entry name" value="SECRETORY 16, ISOFORM I"/>
    <property type="match status" value="1"/>
</dbReference>
<evidence type="ECO:0000256" key="5">
    <source>
        <dbReference type="ARBA" id="ARBA00022892"/>
    </source>
</evidence>
<evidence type="ECO:0000256" key="4">
    <source>
        <dbReference type="ARBA" id="ARBA00022824"/>
    </source>
</evidence>
<dbReference type="GO" id="GO:0015031">
    <property type="term" value="P:protein transport"/>
    <property type="evidence" value="ECO:0007669"/>
    <property type="project" value="UniProtKB-KW"/>
</dbReference>
<keyword evidence="7" id="KW-0472">Membrane</keyword>
<proteinExistence type="inferred from homology"/>
<feature type="region of interest" description="Disordered" evidence="8">
    <location>
        <begin position="1286"/>
        <end position="1331"/>
    </location>
</feature>
<accession>A0A4Y9YNK7</accession>
<comment type="function">
    <text evidence="6 7">Involved in the initiation of assembly of the COPII coat required for the formation of transport vesicles from the endoplasmic reticulum (ER) and the selection of cargo molecules. Also involved in autophagy.</text>
</comment>
<feature type="domain" description="Sec16 Sec23-binding" evidence="9">
    <location>
        <begin position="955"/>
        <end position="1290"/>
    </location>
</feature>
<feature type="compositionally biased region" description="Low complexity" evidence="8">
    <location>
        <begin position="527"/>
        <end position="536"/>
    </location>
</feature>
<comment type="subcellular location">
    <subcellularLocation>
        <location evidence="1">Endoplasmic reticulum membrane</location>
        <topology evidence="1">Peripheral membrane protein</topology>
        <orientation evidence="1">Cytoplasmic side</orientation>
    </subcellularLocation>
</comment>
<feature type="region of interest" description="Disordered" evidence="8">
    <location>
        <begin position="271"/>
        <end position="642"/>
    </location>
</feature>
<evidence type="ECO:0000256" key="7">
    <source>
        <dbReference type="RuleBase" id="RU364101"/>
    </source>
</evidence>
<feature type="compositionally biased region" description="Low complexity" evidence="8">
    <location>
        <begin position="546"/>
        <end position="558"/>
    </location>
</feature>
<feature type="region of interest" description="Disordered" evidence="8">
    <location>
        <begin position="1492"/>
        <end position="1567"/>
    </location>
</feature>
<feature type="region of interest" description="Disordered" evidence="8">
    <location>
        <begin position="673"/>
        <end position="694"/>
    </location>
</feature>
<evidence type="ECO:0000256" key="3">
    <source>
        <dbReference type="ARBA" id="ARBA00022448"/>
    </source>
</evidence>
<reference evidence="11 12" key="1">
    <citation type="submission" date="2019-01" db="EMBL/GenBank/DDBJ databases">
        <title>Genome sequencing of the rare red list fungi Fomitopsis rosea.</title>
        <authorList>
            <person name="Buettner E."/>
            <person name="Kellner H."/>
        </authorList>
    </citation>
    <scope>NUCLEOTIDE SEQUENCE [LARGE SCALE GENOMIC DNA]</scope>
    <source>
        <strain evidence="11 12">DSM 105464</strain>
    </source>
</reference>
<feature type="region of interest" description="Disordered" evidence="8">
    <location>
        <begin position="1362"/>
        <end position="1387"/>
    </location>
</feature>
<keyword evidence="3 7" id="KW-0813">Transport</keyword>
<dbReference type="InterPro" id="IPR024298">
    <property type="entry name" value="Sec16_Sec23-bd"/>
</dbReference>
<feature type="compositionally biased region" description="Polar residues" evidence="8">
    <location>
        <begin position="31"/>
        <end position="53"/>
    </location>
</feature>
<dbReference type="Proteomes" id="UP000298390">
    <property type="component" value="Unassembled WGS sequence"/>
</dbReference>
<keyword evidence="7" id="KW-0072">Autophagy</keyword>
<dbReference type="GO" id="GO:0070973">
    <property type="term" value="P:protein localization to endoplasmic reticulum exit site"/>
    <property type="evidence" value="ECO:0007669"/>
    <property type="project" value="TreeGrafter"/>
</dbReference>
<evidence type="ECO:0000256" key="2">
    <source>
        <dbReference type="ARBA" id="ARBA00005927"/>
    </source>
</evidence>
<evidence type="ECO:0000259" key="9">
    <source>
        <dbReference type="Pfam" id="PF12931"/>
    </source>
</evidence>
<evidence type="ECO:0000256" key="1">
    <source>
        <dbReference type="ARBA" id="ARBA00004397"/>
    </source>
</evidence>
<feature type="compositionally biased region" description="Polar residues" evidence="8">
    <location>
        <begin position="473"/>
        <end position="486"/>
    </location>
</feature>
<feature type="region of interest" description="Disordered" evidence="8">
    <location>
        <begin position="1599"/>
        <end position="1671"/>
    </location>
</feature>
<feature type="region of interest" description="Disordered" evidence="8">
    <location>
        <begin position="1418"/>
        <end position="1449"/>
    </location>
</feature>
<evidence type="ECO:0000256" key="6">
    <source>
        <dbReference type="ARBA" id="ARBA00024687"/>
    </source>
</evidence>
<dbReference type="Pfam" id="PF12931">
    <property type="entry name" value="TPR_Sec16"/>
    <property type="match status" value="1"/>
</dbReference>
<evidence type="ECO:0000313" key="11">
    <source>
        <dbReference type="EMBL" id="TFY64024.1"/>
    </source>
</evidence>
<feature type="domain" description="Sec16 central conserved" evidence="10">
    <location>
        <begin position="745"/>
        <end position="879"/>
    </location>
</feature>
<dbReference type="Gene3D" id="1.25.40.1030">
    <property type="match status" value="1"/>
</dbReference>
<feature type="compositionally biased region" description="Polar residues" evidence="8">
    <location>
        <begin position="195"/>
        <end position="210"/>
    </location>
</feature>
<feature type="compositionally biased region" description="Polar residues" evidence="8">
    <location>
        <begin position="627"/>
        <end position="639"/>
    </location>
</feature>
<feature type="compositionally biased region" description="Low complexity" evidence="8">
    <location>
        <begin position="1302"/>
        <end position="1323"/>
    </location>
</feature>
<dbReference type="GO" id="GO:0012507">
    <property type="term" value="C:ER to Golgi transport vesicle membrane"/>
    <property type="evidence" value="ECO:0007669"/>
    <property type="project" value="TreeGrafter"/>
</dbReference>
<dbReference type="InterPro" id="IPR024340">
    <property type="entry name" value="Sec16_CCD"/>
</dbReference>
<feature type="compositionally biased region" description="Low complexity" evidence="8">
    <location>
        <begin position="1617"/>
        <end position="1628"/>
    </location>
</feature>
<dbReference type="STRING" id="34475.A0A4Y9YNK7"/>
<feature type="region of interest" description="Disordered" evidence="8">
    <location>
        <begin position="195"/>
        <end position="215"/>
    </location>
</feature>
<evidence type="ECO:0000259" key="10">
    <source>
        <dbReference type="Pfam" id="PF12932"/>
    </source>
</evidence>
<evidence type="ECO:0000313" key="12">
    <source>
        <dbReference type="Proteomes" id="UP000298390"/>
    </source>
</evidence>
<dbReference type="GO" id="GO:0070971">
    <property type="term" value="C:endoplasmic reticulum exit site"/>
    <property type="evidence" value="ECO:0007669"/>
    <property type="project" value="TreeGrafter"/>
</dbReference>
<comment type="similarity">
    <text evidence="2 7">Belongs to the SEC16 family.</text>
</comment>
<feature type="compositionally biased region" description="Pro residues" evidence="8">
    <location>
        <begin position="423"/>
        <end position="432"/>
    </location>
</feature>
<gene>
    <name evidence="11" type="ORF">EVJ58_g2906</name>
</gene>
<feature type="compositionally biased region" description="Low complexity" evidence="8">
    <location>
        <begin position="1440"/>
        <end position="1449"/>
    </location>
</feature>
<dbReference type="GO" id="GO:0006914">
    <property type="term" value="P:autophagy"/>
    <property type="evidence" value="ECO:0007669"/>
    <property type="project" value="UniProtKB-KW"/>
</dbReference>
<dbReference type="GO" id="GO:0007030">
    <property type="term" value="P:Golgi organization"/>
    <property type="evidence" value="ECO:0007669"/>
    <property type="project" value="TreeGrafter"/>
</dbReference>
<dbReference type="GO" id="GO:0016192">
    <property type="term" value="P:vesicle-mediated transport"/>
    <property type="evidence" value="ECO:0007669"/>
    <property type="project" value="UniProtKB-KW"/>
</dbReference>
<sequence>MDSSAGEAASLFGGTDPATDPFAAALGGDTQDASGQHTGSGGETSHAQDSSVASELFNGNADSVDFFSAAGTLNGTTSDQYAAYGAAQATHGYEASGGSTQVATSADYSRQYQGQNYQENGLYGVYQPANGYVQPSQAYGTTAYDTSPQTYTHNTSAHNPYTLYGAATLSNPVQTASTSNTSTAYDPYKPVTQPVSTSYAPQTTPGSTAQPLYDPYKSSQSVYDAYKPAQSAESGGDPYHPQVTSQAGSYSAKVESSYAYSLTSAGVRSDQSFTVPAPAPAPSAAAAAPYRPKTSNAYDPPLPPPKTTKRISSHVIYPGSPPPGQQAEVTPPPQRPPRKQASASSDAYGPSVPSLYHPPPVQRYASPQQSVNHQGMPHAPQNGYASTGNYAAHPETSYSNQAVAPPHAPPHAHHEWDDMPRSTVPPFPPNPIGSPSLPAAVPHQTPVSSVLPSEEELAGVEPGPDPYVPRHTSGPSASPPTVNGNHVSHGPSPYELPRVASPSQRGASPWTTGSARLNGSTTSPTDYASAYSPAHSAPERTKSPGSASVRSVQSVQRQQVEKPYQGSLPKSPPKPPRSLTTDSTHNIPANAYGAPLPDPRRAASPPTRVSPNAYDPPPIPDARRAVSPSTMPSRPSSVVSGGYDPYAPAANNRMRSMSNGSVLSSISAILEDPYTPSRHTRQQTSDSMKSSFEPAPTNAYASHASTVHDSPAQVLTVPYPAQTMYAPSPSLVGANDPLGRTSVRVPVISFGFGGKLVTCFHGSSEGGGFDVALASRQSSEVKLHTLHNVIPDSALDTSAASYPGPLFSDPGTPTTSLVRTATSTQTKTKKARIVKYLEERAEELNRGLGYFHSDSLEGRRAEGKHILVKLLRVMVENDGRLSGSPHVDAAVRSALTPRAAQPASDALQLAASLSGDLQSPNLAAVSPFLSLTASQDPSDAVIATHTLQSSHLDKIQEFLLRGDRRAASHYASDQKLWAHAMVIASSIDKDAWKEVVTEFVRTELASKPQAPGTQAKAATDGREALRVAYSLFAGHGPASIQELLTPKPFAPTASTLQVPLPSTSSITPVSASFPGPSEPMNIPSDVLAKWADTVAMIYSSPITFETSSALTALGDQLVANHWYEAAHACYLLSPQTSPMGGIGSSSRMVLLGSPSPSVSMNFAKNPDPLIFSEVAEFALSLTPPAKGQDAFAGLPHLQPYRLIRAASLAEMGHMQLANRYCEAISNCLNKNSPYINPTFLEQLRGLNDRLVAAPHLDKSGSWITSKVSKPSLDGIGSWVGGRLTKFIAGEDSPGPDQQTHRQPQQPFSGPFSQYSTISSTTSSAVPSPHQSTVNLAQIAGSPPPFRTGSAMGLRAPAAPQINRASSAMDYTRPSLSRKSSPVPRVASANPATTTFADASLYSQALNVHAFGSSSKQSLNGYGTHDDQSADGDSPQSNGPALGSWWGASDASAATPTASSFMQNDESSVPTATSGQFMSLMDDYSATPTAYQAQRSFSDDPRASIEEEDEDDLGLGNSFSRAKRRASEGEQTSESVPAPSKEVPKEEANSAKAEEKPAASPGGWLSRLWKRESTPAPVRANLGQETSFYYDKELKRWVNKTGGAEATKPAQPPPPPRAQTASPARPATTDPGDGMPKPPMRIRSNLVPPESDSSAPPTPHVGYATWPGSAAC</sequence>
<dbReference type="CDD" id="cd09233">
    <property type="entry name" value="ACE1-Sec16-like"/>
    <property type="match status" value="1"/>
</dbReference>
<dbReference type="GO" id="GO:0005789">
    <property type="term" value="C:endoplasmic reticulum membrane"/>
    <property type="evidence" value="ECO:0007669"/>
    <property type="project" value="UniProtKB-SubCell"/>
</dbReference>
<keyword evidence="7" id="KW-0653">Protein transport</keyword>
<organism evidence="11 12">
    <name type="scientific">Rhodofomes roseus</name>
    <dbReference type="NCBI Taxonomy" id="34475"/>
    <lineage>
        <taxon>Eukaryota</taxon>
        <taxon>Fungi</taxon>
        <taxon>Dikarya</taxon>
        <taxon>Basidiomycota</taxon>
        <taxon>Agaricomycotina</taxon>
        <taxon>Agaricomycetes</taxon>
        <taxon>Polyporales</taxon>
        <taxon>Rhodofomes</taxon>
    </lineage>
</organism>
<feature type="compositionally biased region" description="Basic and acidic residues" evidence="8">
    <location>
        <begin position="1541"/>
        <end position="1556"/>
    </location>
</feature>
<feature type="region of interest" description="Disordered" evidence="8">
    <location>
        <begin position="1"/>
        <end position="55"/>
    </location>
</feature>
<dbReference type="Pfam" id="PF12932">
    <property type="entry name" value="Sec16"/>
    <property type="match status" value="1"/>
</dbReference>